<dbReference type="PANTHER" id="PTHR39550:SF1">
    <property type="entry name" value="SLL0658 PROTEIN"/>
    <property type="match status" value="1"/>
</dbReference>
<sequence length="159" mass="17240">MIICNATPLIAFARIGQLALLQKVVGTLVIPNAVAREISVYSDIQHGLIDLAQEPWISVQTLQSEAQVHLLLPTLDRGEAEVIALALERAAGLVLIDELTGRKVAESLHLTVSGSVGILIQAKQMGEISAVKPLLDEMMQRGIRYSPRFVTAILQRIGE</sequence>
<dbReference type="HOGENOM" id="CLU_115769_0_1_10"/>
<evidence type="ECO:0000313" key="2">
    <source>
        <dbReference type="Proteomes" id="UP000002724"/>
    </source>
</evidence>
<accession>B4SGY5</accession>
<dbReference type="PANTHER" id="PTHR39550">
    <property type="entry name" value="SLL0658 PROTEIN"/>
    <property type="match status" value="1"/>
</dbReference>
<keyword evidence="2" id="KW-1185">Reference proteome</keyword>
<gene>
    <name evidence="1" type="ordered locus">Ppha_2824</name>
</gene>
<dbReference type="InterPro" id="IPR021799">
    <property type="entry name" value="PIN-like_prokaryotic"/>
</dbReference>
<dbReference type="STRING" id="324925.Ppha_2824"/>
<dbReference type="OrthoDB" id="764457at2"/>
<proteinExistence type="predicted"/>
<dbReference type="RefSeq" id="WP_012509441.1">
    <property type="nucleotide sequence ID" value="NC_011060.1"/>
</dbReference>
<dbReference type="EMBL" id="CP001110">
    <property type="protein sequence ID" value="ACF44973.1"/>
    <property type="molecule type" value="Genomic_DNA"/>
</dbReference>
<dbReference type="AlphaFoldDB" id="B4SGY5"/>
<evidence type="ECO:0000313" key="1">
    <source>
        <dbReference type="EMBL" id="ACF44973.1"/>
    </source>
</evidence>
<dbReference type="KEGG" id="pph:Ppha_2824"/>
<dbReference type="Proteomes" id="UP000002724">
    <property type="component" value="Chromosome"/>
</dbReference>
<dbReference type="eggNOG" id="COG2405">
    <property type="taxonomic scope" value="Bacteria"/>
</dbReference>
<reference evidence="1 2" key="1">
    <citation type="submission" date="2008-06" db="EMBL/GenBank/DDBJ databases">
        <title>Complete sequence of Pelodictyon phaeoclathratiforme BU-1.</title>
        <authorList>
            <consortium name="US DOE Joint Genome Institute"/>
            <person name="Lucas S."/>
            <person name="Copeland A."/>
            <person name="Lapidus A."/>
            <person name="Glavina del Rio T."/>
            <person name="Dalin E."/>
            <person name="Tice H."/>
            <person name="Bruce D."/>
            <person name="Goodwin L."/>
            <person name="Pitluck S."/>
            <person name="Schmutz J."/>
            <person name="Larimer F."/>
            <person name="Land M."/>
            <person name="Hauser L."/>
            <person name="Kyrpides N."/>
            <person name="Mikhailova N."/>
            <person name="Liu Z."/>
            <person name="Li T."/>
            <person name="Zhao F."/>
            <person name="Overmann J."/>
            <person name="Bryant D.A."/>
            <person name="Richardson P."/>
        </authorList>
    </citation>
    <scope>NUCLEOTIDE SEQUENCE [LARGE SCALE GENOMIC DNA]</scope>
    <source>
        <strain evidence="2">DSM 5477 / BU-1</strain>
    </source>
</reference>
<dbReference type="Pfam" id="PF11848">
    <property type="entry name" value="DUF3368"/>
    <property type="match status" value="1"/>
</dbReference>
<name>B4SGY5_PELPB</name>
<protein>
    <submittedName>
        <fullName evidence="1">Nucleic acid-binding protein</fullName>
    </submittedName>
</protein>
<organism evidence="1 2">
    <name type="scientific">Pelodictyon phaeoclathratiforme (strain DSM 5477 / BU-1)</name>
    <dbReference type="NCBI Taxonomy" id="324925"/>
    <lineage>
        <taxon>Bacteria</taxon>
        <taxon>Pseudomonadati</taxon>
        <taxon>Chlorobiota</taxon>
        <taxon>Chlorobiia</taxon>
        <taxon>Chlorobiales</taxon>
        <taxon>Chlorobiaceae</taxon>
        <taxon>Chlorobium/Pelodictyon group</taxon>
        <taxon>Pelodictyon</taxon>
    </lineage>
</organism>